<feature type="signal peptide" evidence="2">
    <location>
        <begin position="1"/>
        <end position="27"/>
    </location>
</feature>
<keyword evidence="1" id="KW-0812">Transmembrane</keyword>
<accession>A0AA97FK11</accession>
<dbReference type="RefSeq" id="WP_317140191.1">
    <property type="nucleotide sequence ID" value="NZ_CP118157.1"/>
</dbReference>
<evidence type="ECO:0000313" key="4">
    <source>
        <dbReference type="Proteomes" id="UP001305498"/>
    </source>
</evidence>
<protein>
    <submittedName>
        <fullName evidence="3">Uncharacterized protein</fullName>
    </submittedName>
</protein>
<evidence type="ECO:0000256" key="1">
    <source>
        <dbReference type="SAM" id="Phobius"/>
    </source>
</evidence>
<sequence length="217" mass="22458">MRRGRGLASGVVLAAAAAALGAAPAAADEGSTTETVESEHIRIVSTADWDAMGGLASGGWEVWDLVISADAPEPGYLDIGVSGSGELPLVVDVSSCEVAWSGDDCARGRRDLHAGWSVPLDGGTTWIDRTAHDHTTYLRLRVTVDESAASSAQAEVRVHVRGEGDEEVSVPGEEEQDVLIGTGASFDPWPFAAALIAGAGVAGIARLLRRGRERTSG</sequence>
<name>A0AA97FK11_9MICO</name>
<dbReference type="Proteomes" id="UP001305498">
    <property type="component" value="Chromosome"/>
</dbReference>
<dbReference type="KEGG" id="mbet:N8K70_03315"/>
<feature type="transmembrane region" description="Helical" evidence="1">
    <location>
        <begin position="189"/>
        <end position="208"/>
    </location>
</feature>
<keyword evidence="4" id="KW-1185">Reference proteome</keyword>
<keyword evidence="1" id="KW-0472">Membrane</keyword>
<dbReference type="AlphaFoldDB" id="A0AA97FK11"/>
<organism evidence="3 4">
    <name type="scientific">Microbacterium betulae</name>
    <dbReference type="NCBI Taxonomy" id="2981139"/>
    <lineage>
        <taxon>Bacteria</taxon>
        <taxon>Bacillati</taxon>
        <taxon>Actinomycetota</taxon>
        <taxon>Actinomycetes</taxon>
        <taxon>Micrococcales</taxon>
        <taxon>Microbacteriaceae</taxon>
        <taxon>Microbacterium</taxon>
    </lineage>
</organism>
<evidence type="ECO:0000313" key="3">
    <source>
        <dbReference type="EMBL" id="WOF23720.1"/>
    </source>
</evidence>
<dbReference type="EMBL" id="CP118157">
    <property type="protein sequence ID" value="WOF23720.1"/>
    <property type="molecule type" value="Genomic_DNA"/>
</dbReference>
<feature type="chain" id="PRO_5041713142" evidence="2">
    <location>
        <begin position="28"/>
        <end position="217"/>
    </location>
</feature>
<proteinExistence type="predicted"/>
<keyword evidence="1" id="KW-1133">Transmembrane helix</keyword>
<gene>
    <name evidence="3" type="ORF">N8K70_03315</name>
</gene>
<reference evidence="3 4" key="1">
    <citation type="submission" date="2023-02" db="EMBL/GenBank/DDBJ databases">
        <title>Microbacterium betulae sp. nov., isolated from birch wood.</title>
        <authorList>
            <person name="Pasciak M."/>
            <person name="Pawlik K.J."/>
            <person name="Martynowski D."/>
            <person name="Laczmanski L."/>
            <person name="Ciekot J."/>
            <person name="Szponar B."/>
            <person name="Wojcik-Fatla A."/>
            <person name="Mackiewicz B."/>
            <person name="Farian E."/>
            <person name="Cholewa G."/>
            <person name="Cholewa A."/>
            <person name="Dutkiewicz J."/>
        </authorList>
    </citation>
    <scope>NUCLEOTIDE SEQUENCE [LARGE SCALE GENOMIC DNA]</scope>
    <source>
        <strain evidence="3 4">AB</strain>
    </source>
</reference>
<keyword evidence="2" id="KW-0732">Signal</keyword>
<evidence type="ECO:0000256" key="2">
    <source>
        <dbReference type="SAM" id="SignalP"/>
    </source>
</evidence>